<feature type="transmembrane region" description="Helical" evidence="1">
    <location>
        <begin position="35"/>
        <end position="56"/>
    </location>
</feature>
<dbReference type="KEGG" id="amt:Amet_4559"/>
<evidence type="ECO:0000313" key="3">
    <source>
        <dbReference type="Proteomes" id="UP000001572"/>
    </source>
</evidence>
<keyword evidence="3" id="KW-1185">Reference proteome</keyword>
<dbReference type="Proteomes" id="UP000001572">
    <property type="component" value="Chromosome"/>
</dbReference>
<dbReference type="HOGENOM" id="CLU_1346587_0_0_9"/>
<feature type="transmembrane region" description="Helical" evidence="1">
    <location>
        <begin position="62"/>
        <end position="79"/>
    </location>
</feature>
<keyword evidence="1" id="KW-1133">Transmembrane helix</keyword>
<keyword evidence="1" id="KW-0472">Membrane</keyword>
<reference evidence="3" key="1">
    <citation type="journal article" date="2016" name="Genome Announc.">
        <title>Complete genome sequence of Alkaliphilus metalliredigens strain QYMF, an alkaliphilic and metal-reducing bacterium isolated from borax-contaminated leachate ponds.</title>
        <authorList>
            <person name="Hwang C."/>
            <person name="Copeland A."/>
            <person name="Lucas S."/>
            <person name="Lapidus A."/>
            <person name="Barry K."/>
            <person name="Detter J.C."/>
            <person name="Glavina Del Rio T."/>
            <person name="Hammon N."/>
            <person name="Israni S."/>
            <person name="Dalin E."/>
            <person name="Tice H."/>
            <person name="Pitluck S."/>
            <person name="Chertkov O."/>
            <person name="Brettin T."/>
            <person name="Bruce D."/>
            <person name="Han C."/>
            <person name="Schmutz J."/>
            <person name="Larimer F."/>
            <person name="Land M.L."/>
            <person name="Hauser L."/>
            <person name="Kyrpides N."/>
            <person name="Mikhailova N."/>
            <person name="Ye Q."/>
            <person name="Zhou J."/>
            <person name="Richardson P."/>
            <person name="Fields M.W."/>
        </authorList>
    </citation>
    <scope>NUCLEOTIDE SEQUENCE [LARGE SCALE GENOMIC DNA]</scope>
    <source>
        <strain evidence="3">QYMF</strain>
    </source>
</reference>
<name>A6TWR2_ALKMQ</name>
<sequence>MILIRGLLIILIIRYLSINIKRLKACNVFVQSRLISWILVLLTTYLMISGITDSLIKGDSSIKFYIEVIFCGWIAYGLIYDTLHKLEIKVENIYKAQLENLLEDVFNKRNLILIKEESDEEKTIFLFLDQHIESRVAINPSMLSTKRHRLIIEHKNDIPNLEEIVEDMDAMISPMSKDTVLIKFFFKTVLLAYIAWKFIQLFN</sequence>
<gene>
    <name evidence="2" type="ordered locus">Amet_4559</name>
</gene>
<dbReference type="EMBL" id="CP000724">
    <property type="protein sequence ID" value="ABR50630.1"/>
    <property type="molecule type" value="Genomic_DNA"/>
</dbReference>
<accession>A6TWR2</accession>
<keyword evidence="1" id="KW-0812">Transmembrane</keyword>
<organism evidence="2 3">
    <name type="scientific">Alkaliphilus metalliredigens (strain QYMF)</name>
    <dbReference type="NCBI Taxonomy" id="293826"/>
    <lineage>
        <taxon>Bacteria</taxon>
        <taxon>Bacillati</taxon>
        <taxon>Bacillota</taxon>
        <taxon>Clostridia</taxon>
        <taxon>Peptostreptococcales</taxon>
        <taxon>Natronincolaceae</taxon>
        <taxon>Alkaliphilus</taxon>
    </lineage>
</organism>
<protein>
    <submittedName>
        <fullName evidence="2">Uncharacterized protein</fullName>
    </submittedName>
</protein>
<evidence type="ECO:0000256" key="1">
    <source>
        <dbReference type="SAM" id="Phobius"/>
    </source>
</evidence>
<evidence type="ECO:0000313" key="2">
    <source>
        <dbReference type="EMBL" id="ABR50630.1"/>
    </source>
</evidence>
<proteinExistence type="predicted"/>
<feature type="transmembrane region" description="Helical" evidence="1">
    <location>
        <begin position="180"/>
        <end position="199"/>
    </location>
</feature>
<dbReference type="AlphaFoldDB" id="A6TWR2"/>